<sequence>MGKVSRPIVLLYISASRYPISMKAIQASLLSHSDLGFFGSTEPKSFELETFRYYHYKICRLSNEDLTSPPLDDNIRSEDLRITSIAVIYKPYVLLRNKLPFLLNPFFFTTATSSQRSLTVKNFIPITPIRASFEMLKQKMGQVFNKVGRQNSTRFSSELV</sequence>
<keyword evidence="2" id="KW-1185">Reference proteome</keyword>
<evidence type="ECO:0000313" key="1">
    <source>
        <dbReference type="EMBL" id="CAI9274363.1"/>
    </source>
</evidence>
<protein>
    <submittedName>
        <fullName evidence="1">Uncharacterized protein</fullName>
    </submittedName>
</protein>
<dbReference type="Proteomes" id="UP001177003">
    <property type="component" value="Chromosome 3"/>
</dbReference>
<accession>A0AA36DX64</accession>
<reference evidence="1" key="1">
    <citation type="submission" date="2023-04" db="EMBL/GenBank/DDBJ databases">
        <authorList>
            <person name="Vijverberg K."/>
            <person name="Xiong W."/>
            <person name="Schranz E."/>
        </authorList>
    </citation>
    <scope>NUCLEOTIDE SEQUENCE</scope>
</reference>
<dbReference type="AlphaFoldDB" id="A0AA36DX64"/>
<evidence type="ECO:0000313" key="2">
    <source>
        <dbReference type="Proteomes" id="UP001177003"/>
    </source>
</evidence>
<dbReference type="EMBL" id="OX465079">
    <property type="protein sequence ID" value="CAI9274363.1"/>
    <property type="molecule type" value="Genomic_DNA"/>
</dbReference>
<organism evidence="1 2">
    <name type="scientific">Lactuca saligna</name>
    <name type="common">Willowleaf lettuce</name>
    <dbReference type="NCBI Taxonomy" id="75948"/>
    <lineage>
        <taxon>Eukaryota</taxon>
        <taxon>Viridiplantae</taxon>
        <taxon>Streptophyta</taxon>
        <taxon>Embryophyta</taxon>
        <taxon>Tracheophyta</taxon>
        <taxon>Spermatophyta</taxon>
        <taxon>Magnoliopsida</taxon>
        <taxon>eudicotyledons</taxon>
        <taxon>Gunneridae</taxon>
        <taxon>Pentapetalae</taxon>
        <taxon>asterids</taxon>
        <taxon>campanulids</taxon>
        <taxon>Asterales</taxon>
        <taxon>Asteraceae</taxon>
        <taxon>Cichorioideae</taxon>
        <taxon>Cichorieae</taxon>
        <taxon>Lactucinae</taxon>
        <taxon>Lactuca</taxon>
    </lineage>
</organism>
<proteinExistence type="predicted"/>
<name>A0AA36DX64_LACSI</name>
<gene>
    <name evidence="1" type="ORF">LSALG_LOCUS14446</name>
</gene>